<protein>
    <recommendedName>
        <fullName evidence="4">DUF1189 domain-containing protein</fullName>
    </recommendedName>
</protein>
<keyword evidence="1" id="KW-0812">Transmembrane</keyword>
<dbReference type="Proteomes" id="UP001165677">
    <property type="component" value="Unassembled WGS sequence"/>
</dbReference>
<proteinExistence type="predicted"/>
<feature type="transmembrane region" description="Helical" evidence="1">
    <location>
        <begin position="161"/>
        <end position="187"/>
    </location>
</feature>
<feature type="transmembrane region" description="Helical" evidence="1">
    <location>
        <begin position="128"/>
        <end position="149"/>
    </location>
</feature>
<feature type="transmembrane region" description="Helical" evidence="1">
    <location>
        <begin position="25"/>
        <end position="47"/>
    </location>
</feature>
<name>A0ABT3EJB1_9FLAO</name>
<accession>A0ABT3EJB1</accession>
<dbReference type="EMBL" id="JAPCIO010000006">
    <property type="protein sequence ID" value="MCW1148524.1"/>
    <property type="molecule type" value="Genomic_DNA"/>
</dbReference>
<evidence type="ECO:0000313" key="2">
    <source>
        <dbReference type="EMBL" id="MCW1148524.1"/>
    </source>
</evidence>
<dbReference type="RefSeq" id="WP_264369259.1">
    <property type="nucleotide sequence ID" value="NZ_JAPCIO010000006.1"/>
</dbReference>
<keyword evidence="1" id="KW-1133">Transmembrane helix</keyword>
<evidence type="ECO:0000313" key="3">
    <source>
        <dbReference type="Proteomes" id="UP001165677"/>
    </source>
</evidence>
<reference evidence="2" key="1">
    <citation type="submission" date="2022-10" db="EMBL/GenBank/DDBJ databases">
        <title>Flavobacterium sp. nov., a bacterium isolated from lake sediment.</title>
        <authorList>
            <person name="Qu J.-H."/>
        </authorList>
    </citation>
    <scope>NUCLEOTIDE SEQUENCE</scope>
    <source>
        <strain evidence="2">TH16-21</strain>
    </source>
</reference>
<keyword evidence="3" id="KW-1185">Reference proteome</keyword>
<gene>
    <name evidence="2" type="ORF">OJ995_09860</name>
</gene>
<feature type="transmembrane region" description="Helical" evidence="1">
    <location>
        <begin position="193"/>
        <end position="212"/>
    </location>
</feature>
<evidence type="ECO:0008006" key="4">
    <source>
        <dbReference type="Google" id="ProtNLM"/>
    </source>
</evidence>
<sequence>MSLVEFAFKIYQDITGSDKSFLKKFYIYILIIFGLYVADNIIGFSYYQSVSSKIEKTKEINSILKDSAVLSKSEITKLKLLRSDIINRKTIKDNVYSFFSNISFISSKNPITTKPIETNPIIERNPDLHFYTSSASILLIMIIFFFAGLIDRQSPLPQKIITIIVVELILYPFAFLFSKVLYLIPVINEKPTINYVLNVVLSFLIPYLLYYIPTKLNKKYKY</sequence>
<evidence type="ECO:0000256" key="1">
    <source>
        <dbReference type="SAM" id="Phobius"/>
    </source>
</evidence>
<comment type="caution">
    <text evidence="2">The sequence shown here is derived from an EMBL/GenBank/DDBJ whole genome shotgun (WGS) entry which is preliminary data.</text>
</comment>
<organism evidence="2 3">
    <name type="scientific">Flavobacterium lacisediminis</name>
    <dbReference type="NCBI Taxonomy" id="2989705"/>
    <lineage>
        <taxon>Bacteria</taxon>
        <taxon>Pseudomonadati</taxon>
        <taxon>Bacteroidota</taxon>
        <taxon>Flavobacteriia</taxon>
        <taxon>Flavobacteriales</taxon>
        <taxon>Flavobacteriaceae</taxon>
        <taxon>Flavobacterium</taxon>
    </lineage>
</organism>
<keyword evidence="1" id="KW-0472">Membrane</keyword>